<dbReference type="Proteomes" id="UP001232117">
    <property type="component" value="Chromosome"/>
</dbReference>
<dbReference type="SUPFAM" id="SSF49764">
    <property type="entry name" value="HSP20-like chaperones"/>
    <property type="match status" value="1"/>
</dbReference>
<name>A0ABY8N3U1_9FLAO</name>
<dbReference type="InterPro" id="IPR002068">
    <property type="entry name" value="A-crystallin/Hsp20_dom"/>
</dbReference>
<comment type="similarity">
    <text evidence="1 2">Belongs to the small heat shock protein (HSP20) family.</text>
</comment>
<evidence type="ECO:0000256" key="1">
    <source>
        <dbReference type="PROSITE-ProRule" id="PRU00285"/>
    </source>
</evidence>
<dbReference type="EMBL" id="CP092332">
    <property type="protein sequence ID" value="WGK94325.1"/>
    <property type="molecule type" value="Genomic_DNA"/>
</dbReference>
<dbReference type="InterPro" id="IPR008978">
    <property type="entry name" value="HSP20-like_chaperone"/>
</dbReference>
<dbReference type="PANTHER" id="PTHR11527">
    <property type="entry name" value="HEAT-SHOCK PROTEIN 20 FAMILY MEMBER"/>
    <property type="match status" value="1"/>
</dbReference>
<reference evidence="4 5" key="1">
    <citation type="submission" date="2023-06" db="EMBL/GenBank/DDBJ databases">
        <title>Complete Genome Sequence of Flavobacterium keumense K3R-10.</title>
        <authorList>
            <person name="Jeong H."/>
            <person name="Jhang S.Y."/>
            <person name="Kim J.N."/>
        </authorList>
    </citation>
    <scope>NUCLEOTIDE SEQUENCE [LARGE SCALE GENOMIC DNA]</scope>
    <source>
        <strain evidence="4 5">K3R-10</strain>
    </source>
</reference>
<sequence length="152" mass="17676">METLVKRNSLLPLLPTSNFIDDLFSRDIFDWTDRNFSSIGSNLPSVNLKETDTKLQVELAAPGMKKEDFKVEIDNNTLLISSEKEEEKEESRKKDNYLRKEFNYQSFFRSFTLPEYIDENKIQANYKDGILHVEIAKKEGSKKKSSKTIAIE</sequence>
<dbReference type="InterPro" id="IPR031107">
    <property type="entry name" value="Small_HSP"/>
</dbReference>
<proteinExistence type="inferred from homology"/>
<keyword evidence="5" id="KW-1185">Reference proteome</keyword>
<evidence type="ECO:0000313" key="4">
    <source>
        <dbReference type="EMBL" id="WGK94325.1"/>
    </source>
</evidence>
<organism evidence="4 5">
    <name type="scientific">Flavobacterium keumense</name>
    <dbReference type="NCBI Taxonomy" id="1306518"/>
    <lineage>
        <taxon>Bacteria</taxon>
        <taxon>Pseudomonadati</taxon>
        <taxon>Bacteroidota</taxon>
        <taxon>Flavobacteriia</taxon>
        <taxon>Flavobacteriales</taxon>
        <taxon>Flavobacteriaceae</taxon>
        <taxon>Flavobacterium</taxon>
    </lineage>
</organism>
<gene>
    <name evidence="4" type="ORF">MG292_09600</name>
</gene>
<evidence type="ECO:0000259" key="3">
    <source>
        <dbReference type="PROSITE" id="PS01031"/>
    </source>
</evidence>
<accession>A0ABY8N3U1</accession>
<dbReference type="CDD" id="cd06464">
    <property type="entry name" value="ACD_sHsps-like"/>
    <property type="match status" value="1"/>
</dbReference>
<evidence type="ECO:0000256" key="2">
    <source>
        <dbReference type="RuleBase" id="RU003616"/>
    </source>
</evidence>
<evidence type="ECO:0000313" key="5">
    <source>
        <dbReference type="Proteomes" id="UP001232117"/>
    </source>
</evidence>
<feature type="domain" description="SHSP" evidence="3">
    <location>
        <begin position="37"/>
        <end position="152"/>
    </location>
</feature>
<dbReference type="RefSeq" id="WP_264532949.1">
    <property type="nucleotide sequence ID" value="NZ_CP092332.1"/>
</dbReference>
<dbReference type="Pfam" id="PF00011">
    <property type="entry name" value="HSP20"/>
    <property type="match status" value="1"/>
</dbReference>
<dbReference type="Gene3D" id="2.60.40.790">
    <property type="match status" value="1"/>
</dbReference>
<protein>
    <submittedName>
        <fullName evidence="4">Hsp20/alpha crystallin family protein</fullName>
    </submittedName>
</protein>
<dbReference type="PROSITE" id="PS01031">
    <property type="entry name" value="SHSP"/>
    <property type="match status" value="1"/>
</dbReference>